<feature type="signal peptide" evidence="2">
    <location>
        <begin position="1"/>
        <end position="18"/>
    </location>
</feature>
<dbReference type="Gene3D" id="3.20.20.450">
    <property type="entry name" value="EAL domain"/>
    <property type="match status" value="1"/>
</dbReference>
<dbReference type="Pfam" id="PF00990">
    <property type="entry name" value="GGDEF"/>
    <property type="match status" value="1"/>
</dbReference>
<feature type="transmembrane region" description="Helical" evidence="1">
    <location>
        <begin position="147"/>
        <end position="168"/>
    </location>
</feature>
<reference evidence="5 6" key="1">
    <citation type="journal article" date="2019" name="Int. J. Syst. Evol. Microbiol.">
        <title>The Global Catalogue of Microorganisms (GCM) 10K type strain sequencing project: providing services to taxonomists for standard genome sequencing and annotation.</title>
        <authorList>
            <consortium name="The Broad Institute Genomics Platform"/>
            <consortium name="The Broad Institute Genome Sequencing Center for Infectious Disease"/>
            <person name="Wu L."/>
            <person name="Ma J."/>
        </authorList>
    </citation>
    <scope>NUCLEOTIDE SEQUENCE [LARGE SCALE GENOMIC DNA]</scope>
    <source>
        <strain evidence="5 6">JCM 3272</strain>
    </source>
</reference>
<proteinExistence type="predicted"/>
<feature type="transmembrane region" description="Helical" evidence="1">
    <location>
        <begin position="113"/>
        <end position="135"/>
    </location>
</feature>
<protein>
    <recommendedName>
        <fullName evidence="7">Diguanylate cyclase/phosphodiesterase</fullName>
    </recommendedName>
</protein>
<keyword evidence="1" id="KW-0812">Transmembrane</keyword>
<dbReference type="SUPFAM" id="SSF55073">
    <property type="entry name" value="Nucleotide cyclase"/>
    <property type="match status" value="1"/>
</dbReference>
<keyword evidence="2" id="KW-0732">Signal</keyword>
<feature type="transmembrane region" description="Helical" evidence="1">
    <location>
        <begin position="175"/>
        <end position="196"/>
    </location>
</feature>
<dbReference type="PROSITE" id="PS50887">
    <property type="entry name" value="GGDEF"/>
    <property type="match status" value="1"/>
</dbReference>
<dbReference type="PROSITE" id="PS50883">
    <property type="entry name" value="EAL"/>
    <property type="match status" value="1"/>
</dbReference>
<dbReference type="Proteomes" id="UP001501444">
    <property type="component" value="Unassembled WGS sequence"/>
</dbReference>
<dbReference type="RefSeq" id="WP_344614289.1">
    <property type="nucleotide sequence ID" value="NZ_BAAARV010000032.1"/>
</dbReference>
<dbReference type="NCBIfam" id="TIGR00254">
    <property type="entry name" value="GGDEF"/>
    <property type="match status" value="1"/>
</dbReference>
<dbReference type="Pfam" id="PF00563">
    <property type="entry name" value="EAL"/>
    <property type="match status" value="1"/>
</dbReference>
<dbReference type="EMBL" id="BAAARV010000032">
    <property type="protein sequence ID" value="GAA2352649.1"/>
    <property type="molecule type" value="Genomic_DNA"/>
</dbReference>
<feature type="transmembrane region" description="Helical" evidence="1">
    <location>
        <begin position="274"/>
        <end position="296"/>
    </location>
</feature>
<dbReference type="SMART" id="SM00267">
    <property type="entry name" value="GGDEF"/>
    <property type="match status" value="1"/>
</dbReference>
<dbReference type="InterPro" id="IPR000160">
    <property type="entry name" value="GGDEF_dom"/>
</dbReference>
<keyword evidence="1" id="KW-0472">Membrane</keyword>
<dbReference type="InterPro" id="IPR029787">
    <property type="entry name" value="Nucleotide_cyclase"/>
</dbReference>
<name>A0ABN3GIN7_9ACTN</name>
<evidence type="ECO:0000259" key="3">
    <source>
        <dbReference type="PROSITE" id="PS50883"/>
    </source>
</evidence>
<accession>A0ABN3GIN7</accession>
<feature type="domain" description="EAL" evidence="3">
    <location>
        <begin position="478"/>
        <end position="734"/>
    </location>
</feature>
<dbReference type="SUPFAM" id="SSF141868">
    <property type="entry name" value="EAL domain-like"/>
    <property type="match status" value="1"/>
</dbReference>
<comment type="caution">
    <text evidence="5">The sequence shown here is derived from an EMBL/GenBank/DDBJ whole genome shotgun (WGS) entry which is preliminary data.</text>
</comment>
<evidence type="ECO:0008006" key="7">
    <source>
        <dbReference type="Google" id="ProtNLM"/>
    </source>
</evidence>
<evidence type="ECO:0000313" key="6">
    <source>
        <dbReference type="Proteomes" id="UP001501444"/>
    </source>
</evidence>
<dbReference type="InterPro" id="IPR043128">
    <property type="entry name" value="Rev_trsase/Diguanyl_cyclase"/>
</dbReference>
<evidence type="ECO:0000256" key="2">
    <source>
        <dbReference type="SAM" id="SignalP"/>
    </source>
</evidence>
<sequence length="739" mass="78641">MRIWLWFLVSAVVASAVAATLSPDGDGLPNLVVLAVSIAAAVAGLRRHRPEPAAAWWLLVAGVSVSAASTVVTTLVPGAPEAFQSGYMFCYPLTGAGLWLIAQRLRPWTSTRLMDAVIVMLGIAQLTWVLVLYPLLHRSDLNRMTTIGITTLAICQMLLVALLLRLAFAVRPGAAALLTVGSATAMLVTDVSYSAILIVGHGSAVRSFATSAGWLTWTFLLAAALLHPDVGTVANRPRVIGEDRGTPIAGFIALSLLGPCVVVVDLFLRPGTNSWQHALVPTILTAALMVAMVLRLGRALRDRVRLQQELAFRAQHDVLTGLANRELFRSSLQTGIDASGEVGLLIIDLDGFKDVNDTLGHPAGDELLLTAAERLRRTAGSSRASLLARLGGDEFAVICPPAALDELSAALVVELGQPYRVAGREQRISASIGVYAGTPASTGEALQSADIALYAAKEAGRNRAVRYHPGLREAHVAHTVLADRLRAAVEAGTGFAMHYQPVVDVHTNRITAVEALLRFTAPDGTSVSPAVFVPVAEETGLIGRLGAWVLEQACTDAKAWHDEHGISVTVNVSGRQLRNPQFADEVLAVLKRTGLPGAALVLEITETVLVTASIEQTAEVSRRLARLRAFGIRIAIDDFGTGYSSLAYLRTLPIDVLKIDRAFVSRIEERQDKALFRAVVELARSMYLQPVAEGVETTGQAGVLRELDCGLAQGFLFARPLPAPSLAALLSERAAALAA</sequence>
<keyword evidence="1" id="KW-1133">Transmembrane helix</keyword>
<dbReference type="PANTHER" id="PTHR44757">
    <property type="entry name" value="DIGUANYLATE CYCLASE DGCP"/>
    <property type="match status" value="1"/>
</dbReference>
<feature type="chain" id="PRO_5046294157" description="Diguanylate cyclase/phosphodiesterase" evidence="2">
    <location>
        <begin position="19"/>
        <end position="739"/>
    </location>
</feature>
<feature type="transmembrane region" description="Helical" evidence="1">
    <location>
        <begin position="82"/>
        <end position="101"/>
    </location>
</feature>
<dbReference type="InterPro" id="IPR052155">
    <property type="entry name" value="Biofilm_reg_signaling"/>
</dbReference>
<evidence type="ECO:0000313" key="5">
    <source>
        <dbReference type="EMBL" id="GAA2352649.1"/>
    </source>
</evidence>
<evidence type="ECO:0000256" key="1">
    <source>
        <dbReference type="SAM" id="Phobius"/>
    </source>
</evidence>
<feature type="transmembrane region" description="Helical" evidence="1">
    <location>
        <begin position="248"/>
        <end position="268"/>
    </location>
</feature>
<organism evidence="5 6">
    <name type="scientific">Dactylosporangium salmoneum</name>
    <dbReference type="NCBI Taxonomy" id="53361"/>
    <lineage>
        <taxon>Bacteria</taxon>
        <taxon>Bacillati</taxon>
        <taxon>Actinomycetota</taxon>
        <taxon>Actinomycetes</taxon>
        <taxon>Micromonosporales</taxon>
        <taxon>Micromonosporaceae</taxon>
        <taxon>Dactylosporangium</taxon>
    </lineage>
</organism>
<dbReference type="CDD" id="cd01948">
    <property type="entry name" value="EAL"/>
    <property type="match status" value="1"/>
</dbReference>
<feature type="transmembrane region" description="Helical" evidence="1">
    <location>
        <begin position="208"/>
        <end position="227"/>
    </location>
</feature>
<gene>
    <name evidence="5" type="ORF">GCM10010170_043620</name>
</gene>
<dbReference type="SMART" id="SM00052">
    <property type="entry name" value="EAL"/>
    <property type="match status" value="1"/>
</dbReference>
<dbReference type="Gene3D" id="3.30.70.270">
    <property type="match status" value="1"/>
</dbReference>
<feature type="domain" description="GGDEF" evidence="4">
    <location>
        <begin position="340"/>
        <end position="469"/>
    </location>
</feature>
<evidence type="ECO:0000259" key="4">
    <source>
        <dbReference type="PROSITE" id="PS50887"/>
    </source>
</evidence>
<dbReference type="InterPro" id="IPR035919">
    <property type="entry name" value="EAL_sf"/>
</dbReference>
<dbReference type="PANTHER" id="PTHR44757:SF2">
    <property type="entry name" value="BIOFILM ARCHITECTURE MAINTENANCE PROTEIN MBAA"/>
    <property type="match status" value="1"/>
</dbReference>
<dbReference type="InterPro" id="IPR001633">
    <property type="entry name" value="EAL_dom"/>
</dbReference>
<feature type="transmembrane region" description="Helical" evidence="1">
    <location>
        <begin position="57"/>
        <end position="76"/>
    </location>
</feature>
<dbReference type="CDD" id="cd01949">
    <property type="entry name" value="GGDEF"/>
    <property type="match status" value="1"/>
</dbReference>
<keyword evidence="6" id="KW-1185">Reference proteome</keyword>
<feature type="transmembrane region" description="Helical" evidence="1">
    <location>
        <begin position="28"/>
        <end position="45"/>
    </location>
</feature>